<dbReference type="EMBL" id="LBXO01000022">
    <property type="protein sequence ID" value="KKR32810.1"/>
    <property type="molecule type" value="Genomic_DNA"/>
</dbReference>
<dbReference type="Proteomes" id="UP000034137">
    <property type="component" value="Unassembled WGS sequence"/>
</dbReference>
<protein>
    <submittedName>
        <fullName evidence="2">Glycoprotease family protein</fullName>
    </submittedName>
</protein>
<keyword evidence="2" id="KW-0378">Hydrolase</keyword>
<proteinExistence type="predicted"/>
<dbReference type="InterPro" id="IPR022496">
    <property type="entry name" value="T6A_TsaB"/>
</dbReference>
<dbReference type="GO" id="GO:0008233">
    <property type="term" value="F:peptidase activity"/>
    <property type="evidence" value="ECO:0007669"/>
    <property type="project" value="UniProtKB-KW"/>
</dbReference>
<dbReference type="GO" id="GO:0002949">
    <property type="term" value="P:tRNA threonylcarbamoyladenosine modification"/>
    <property type="evidence" value="ECO:0007669"/>
    <property type="project" value="InterPro"/>
</dbReference>
<feature type="domain" description="Gcp-like" evidence="1">
    <location>
        <begin position="30"/>
        <end position="94"/>
    </location>
</feature>
<reference evidence="2 3" key="1">
    <citation type="journal article" date="2015" name="Nature">
        <title>rRNA introns, odd ribosomes, and small enigmatic genomes across a large radiation of phyla.</title>
        <authorList>
            <person name="Brown C.T."/>
            <person name="Hug L.A."/>
            <person name="Thomas B.C."/>
            <person name="Sharon I."/>
            <person name="Castelle C.J."/>
            <person name="Singh A."/>
            <person name="Wilkins M.J."/>
            <person name="Williams K.H."/>
            <person name="Banfield J.F."/>
        </authorList>
    </citation>
    <scope>NUCLEOTIDE SEQUENCE [LARGE SCALE GENOMIC DNA]</scope>
</reference>
<organism evidence="2 3">
    <name type="scientific">Candidatus Falkowbacteria bacterium GW2011_GWF2_39_8</name>
    <dbReference type="NCBI Taxonomy" id="1618642"/>
    <lineage>
        <taxon>Bacteria</taxon>
        <taxon>Candidatus Falkowiibacteriota</taxon>
    </lineage>
</organism>
<dbReference type="GO" id="GO:0006508">
    <property type="term" value="P:proteolysis"/>
    <property type="evidence" value="ECO:0007669"/>
    <property type="project" value="UniProtKB-KW"/>
</dbReference>
<dbReference type="NCBIfam" id="TIGR03725">
    <property type="entry name" value="T6A_YeaZ"/>
    <property type="match status" value="1"/>
</dbReference>
<dbReference type="Gene3D" id="3.30.420.40">
    <property type="match status" value="1"/>
</dbReference>
<dbReference type="Pfam" id="PF00814">
    <property type="entry name" value="TsaD"/>
    <property type="match status" value="1"/>
</dbReference>
<dbReference type="InterPro" id="IPR043129">
    <property type="entry name" value="ATPase_NBD"/>
</dbReference>
<evidence type="ECO:0000259" key="1">
    <source>
        <dbReference type="Pfam" id="PF00814"/>
    </source>
</evidence>
<gene>
    <name evidence="2" type="ORF">UT64_C0022G0009</name>
</gene>
<accession>A0A0G0SDN2</accession>
<dbReference type="AlphaFoldDB" id="A0A0G0SDN2"/>
<comment type="caution">
    <text evidence="2">The sequence shown here is derived from an EMBL/GenBank/DDBJ whole genome shotgun (WGS) entry which is preliminary data.</text>
</comment>
<keyword evidence="2" id="KW-0645">Protease</keyword>
<name>A0A0G0SDN2_9BACT</name>
<dbReference type="SUPFAM" id="SSF53067">
    <property type="entry name" value="Actin-like ATPase domain"/>
    <property type="match status" value="1"/>
</dbReference>
<evidence type="ECO:0000313" key="2">
    <source>
        <dbReference type="EMBL" id="KKR32810.1"/>
    </source>
</evidence>
<dbReference type="InterPro" id="IPR000905">
    <property type="entry name" value="Gcp-like_dom"/>
</dbReference>
<evidence type="ECO:0000313" key="3">
    <source>
        <dbReference type="Proteomes" id="UP000034137"/>
    </source>
</evidence>
<sequence>MILFIDTIAGDNIILALKKGKDVLARKEFEARRQQAEKLLPEIDKLLKKQRLTLKDIEKIEINNSGGSFTSLRIGVVTANALAYAIGVPIAGVAGKTKKTKGIQIVAPEYNQEPVITVKKKGLV</sequence>